<dbReference type="EMBL" id="JAGGNH010000001">
    <property type="protein sequence ID" value="KAJ0986240.1"/>
    <property type="molecule type" value="Genomic_DNA"/>
</dbReference>
<keyword evidence="2" id="KW-0808">Transferase</keyword>
<dbReference type="Pfam" id="PF00069">
    <property type="entry name" value="Pkinase"/>
    <property type="match status" value="1"/>
</dbReference>
<dbReference type="SUPFAM" id="SSF56112">
    <property type="entry name" value="Protein kinase-like (PK-like)"/>
    <property type="match status" value="1"/>
</dbReference>
<feature type="binding site" evidence="10">
    <location>
        <position position="976"/>
    </location>
    <ligand>
        <name>ATP</name>
        <dbReference type="ChEBI" id="CHEBI:30616"/>
    </ligand>
</feature>
<comment type="subcellular location">
    <subcellularLocation>
        <location evidence="1">Membrane</location>
        <topology evidence="1">Single-pass membrane protein</topology>
    </subcellularLocation>
</comment>
<dbReference type="SMART" id="SM01117">
    <property type="entry name" value="Cyt-b5"/>
    <property type="match status" value="1"/>
</dbReference>
<evidence type="ECO:0000256" key="5">
    <source>
        <dbReference type="ARBA" id="ARBA00022741"/>
    </source>
</evidence>
<keyword evidence="4" id="KW-0732">Signal</keyword>
<feature type="domain" description="Bulb-type lectin" evidence="15">
    <location>
        <begin position="485"/>
        <end position="604"/>
    </location>
</feature>
<dbReference type="PANTHER" id="PTHR47974:SF29">
    <property type="entry name" value="RECEPTOR-LIKE SERINE_THREONINE-PROTEIN KINASE"/>
    <property type="match status" value="1"/>
</dbReference>
<feature type="transmembrane region" description="Helical" evidence="12">
    <location>
        <begin position="287"/>
        <end position="305"/>
    </location>
</feature>
<dbReference type="SUPFAM" id="SSF55856">
    <property type="entry name" value="Cytochrome b5-like heme/steroid binding domain"/>
    <property type="match status" value="1"/>
</dbReference>
<evidence type="ECO:0000256" key="12">
    <source>
        <dbReference type="SAM" id="Phobius"/>
    </source>
</evidence>
<keyword evidence="9 12" id="KW-0472">Membrane</keyword>
<keyword evidence="6" id="KW-0418">Kinase</keyword>
<dbReference type="PROSITE" id="PS50927">
    <property type="entry name" value="BULB_LECTIN"/>
    <property type="match status" value="1"/>
</dbReference>
<keyword evidence="3 12" id="KW-0812">Transmembrane</keyword>
<dbReference type="CDD" id="cd00028">
    <property type="entry name" value="B_lectin"/>
    <property type="match status" value="1"/>
</dbReference>
<dbReference type="Pfam" id="PF00487">
    <property type="entry name" value="FA_desaturase"/>
    <property type="match status" value="1"/>
</dbReference>
<evidence type="ECO:0000256" key="2">
    <source>
        <dbReference type="ARBA" id="ARBA00022679"/>
    </source>
</evidence>
<dbReference type="SMART" id="SM00220">
    <property type="entry name" value="S_TKc"/>
    <property type="match status" value="1"/>
</dbReference>
<dbReference type="Gene3D" id="1.10.510.10">
    <property type="entry name" value="Transferase(Phosphotransferase) domain 1"/>
    <property type="match status" value="1"/>
</dbReference>
<feature type="compositionally biased region" description="Basic and acidic residues" evidence="11">
    <location>
        <begin position="1211"/>
        <end position="1230"/>
    </location>
</feature>
<accession>A0A9D5D6G3</accession>
<dbReference type="PROSITE" id="PS00107">
    <property type="entry name" value="PROTEIN_KINASE_ATP"/>
    <property type="match status" value="1"/>
</dbReference>
<evidence type="ECO:0000256" key="7">
    <source>
        <dbReference type="ARBA" id="ARBA00022840"/>
    </source>
</evidence>
<keyword evidence="8 12" id="KW-1133">Transmembrane helix</keyword>
<dbReference type="InterPro" id="IPR017441">
    <property type="entry name" value="Protein_kinase_ATP_BS"/>
</dbReference>
<dbReference type="InterPro" id="IPR011009">
    <property type="entry name" value="Kinase-like_dom_sf"/>
</dbReference>
<keyword evidence="5 10" id="KW-0547">Nucleotide-binding</keyword>
<dbReference type="PROSITE" id="PS50255">
    <property type="entry name" value="CYTOCHROME_B5_2"/>
    <property type="match status" value="1"/>
</dbReference>
<sequence>MAKEGEQKRYISSEELMKHKTVSDLWISIQGKVYDVTDWLKDHPGGEIPLRDLAGQDATDAFVAYHPASAWKQLDRFFVGYYSDYCVSEVSKDYRRLVAEFAKMGLFEKKGHTAFFTFCVMWFLFMASVYGILATSSVWVHLLCGGMMGFLWIQSGWIGHDSGHYQVMSTPGYNRLIQILSGNCLAGISIAWWKRNHNAHHIACNSLEFDPDLQHMPILAVSSKLFTSLTSYFYERKMNFDAVARLLVSYQHWTFYPVMCFARINLFAQSILLLISKKKVPHRWHEIVGVIVFWIWYPCLVSFLPTWSERVMFVIASFAVTGIQHVQFCLNHFSSNVYVGTPKGNDWFEKQTMGTLDISCSPWMDWFHGGLQFQVEHHLFPRLPRRQLRTVSPLVKELCKKHKLSYLSVSFWEANLLTLRTLRTAALQARELVGPVPKNLRLFSHLSSTISASVPVVFVFPWYCVISYSDITRINSKLAICSTGEIPISSELSASQNQVWLSENSTFAFGFTSSGSDDQFLLAIWYFKLPGDPTVIWSPNRESPVGRDAVVKLDLTGNLVLFDGNSSLWMSNTSSQGVKSAVMSESGSFILYNGSSSDRQIAWQSFWHPSDTLLPGQQLTVSLELSSLKSSLGYYSLKMLQQRTSLSLALAYVSPESYASSPEFHANYSYWSSPEISNATGDVVAVLDQAGNFGIMFGSSSSGTMYVHKNDTGGGASTLRRITIGTDGNLRPYRWDETWVTEWSALSNPCMAAGVCGNGVCTLDGSKTNSSCTCLQGTTSVSSGDKECFSTTSPVKCGENRSIGVRMETVAQTNYYFSGASTIKNHSNVAEASQCSDYCLTDCECVAAVYGLEEDKTYCWTLKSLAGSNGSIPLAGGRSSEESSSKSAQIVLPLVLCTSALVFLLSFLLCYIMRRRRMVRQGVISSSLRLPGAPIYFNYHVLQSATSNFSRLIGTGGFGSVYKGTLRDGTLIAVKKLERMLPHGEKEFITEVTTIGSMHHMNLVGLCGFCSEGSHRLLVYEYMSNGSLDKWIFPSYDQRDKKLLDWKTRFEIAISIAQGIAYFHEQCRNRVIHCDIKPENILLDDNLCPKVSDFGLAKLMNRGHSEVITMVRGTRGYLAPEWISSRPITVKADVYSYGMLLLEIIGGRRNLDMSLDAEDYYYPGWAFKEMSSGTPLRAADRRLEGKVREFYTLLVSARSKEESRKGKKEKRNMMEEEKSKKDREDNLQVH</sequence>
<dbReference type="InterPro" id="IPR005804">
    <property type="entry name" value="FA_desaturase_dom"/>
</dbReference>
<evidence type="ECO:0000313" key="17">
    <source>
        <dbReference type="Proteomes" id="UP001085076"/>
    </source>
</evidence>
<feature type="transmembrane region" description="Helical" evidence="12">
    <location>
        <begin position="254"/>
        <end position="275"/>
    </location>
</feature>
<organism evidence="16 17">
    <name type="scientific">Dioscorea zingiberensis</name>
    <dbReference type="NCBI Taxonomy" id="325984"/>
    <lineage>
        <taxon>Eukaryota</taxon>
        <taxon>Viridiplantae</taxon>
        <taxon>Streptophyta</taxon>
        <taxon>Embryophyta</taxon>
        <taxon>Tracheophyta</taxon>
        <taxon>Spermatophyta</taxon>
        <taxon>Magnoliopsida</taxon>
        <taxon>Liliopsida</taxon>
        <taxon>Dioscoreales</taxon>
        <taxon>Dioscoreaceae</taxon>
        <taxon>Dioscorea</taxon>
    </lineage>
</organism>
<feature type="domain" description="Protein kinase" evidence="13">
    <location>
        <begin position="947"/>
        <end position="1230"/>
    </location>
</feature>
<dbReference type="GO" id="GO:0005524">
    <property type="term" value="F:ATP binding"/>
    <property type="evidence" value="ECO:0007669"/>
    <property type="project" value="UniProtKB-UniRule"/>
</dbReference>
<evidence type="ECO:0000259" key="14">
    <source>
        <dbReference type="PROSITE" id="PS50255"/>
    </source>
</evidence>
<evidence type="ECO:0000256" key="10">
    <source>
        <dbReference type="PROSITE-ProRule" id="PRU10141"/>
    </source>
</evidence>
<evidence type="ECO:0000256" key="1">
    <source>
        <dbReference type="ARBA" id="ARBA00004167"/>
    </source>
</evidence>
<dbReference type="OrthoDB" id="1939148at2759"/>
<comment type="caution">
    <text evidence="16">The sequence shown here is derived from an EMBL/GenBank/DDBJ whole genome shotgun (WGS) entry which is preliminary data.</text>
</comment>
<reference evidence="16" key="1">
    <citation type="submission" date="2021-03" db="EMBL/GenBank/DDBJ databases">
        <authorList>
            <person name="Li Z."/>
            <person name="Yang C."/>
        </authorList>
    </citation>
    <scope>NUCLEOTIDE SEQUENCE</scope>
    <source>
        <strain evidence="16">Dzin_1.0</strain>
        <tissue evidence="16">Leaf</tissue>
    </source>
</reference>
<protein>
    <submittedName>
        <fullName evidence="16">Uncharacterized protein</fullName>
    </submittedName>
</protein>
<dbReference type="Gene3D" id="3.10.120.10">
    <property type="entry name" value="Cytochrome b5-like heme/steroid binding domain"/>
    <property type="match status" value="1"/>
</dbReference>
<evidence type="ECO:0000256" key="9">
    <source>
        <dbReference type="ARBA" id="ARBA00023136"/>
    </source>
</evidence>
<dbReference type="GO" id="GO:0016020">
    <property type="term" value="C:membrane"/>
    <property type="evidence" value="ECO:0007669"/>
    <property type="project" value="UniProtKB-SubCell"/>
</dbReference>
<feature type="transmembrane region" description="Helical" evidence="12">
    <location>
        <begin position="139"/>
        <end position="159"/>
    </location>
</feature>
<dbReference type="GO" id="GO:0004672">
    <property type="term" value="F:protein kinase activity"/>
    <property type="evidence" value="ECO:0007669"/>
    <property type="project" value="InterPro"/>
</dbReference>
<feature type="transmembrane region" description="Helical" evidence="12">
    <location>
        <begin position="890"/>
        <end position="912"/>
    </location>
</feature>
<evidence type="ECO:0000259" key="15">
    <source>
        <dbReference type="PROSITE" id="PS50927"/>
    </source>
</evidence>
<dbReference type="FunFam" id="1.10.510.10:FF:000384">
    <property type="entry name" value="G-type lectin S-receptor-like serine/threonine-protein kinase"/>
    <property type="match status" value="1"/>
</dbReference>
<dbReference type="InterPro" id="IPR036426">
    <property type="entry name" value="Bulb-type_lectin_dom_sf"/>
</dbReference>
<dbReference type="SMART" id="SM00108">
    <property type="entry name" value="B_lectin"/>
    <property type="match status" value="1"/>
</dbReference>
<feature type="transmembrane region" description="Helical" evidence="12">
    <location>
        <begin position="113"/>
        <end position="133"/>
    </location>
</feature>
<evidence type="ECO:0000256" key="11">
    <source>
        <dbReference type="SAM" id="MobiDB-lite"/>
    </source>
</evidence>
<evidence type="ECO:0000256" key="6">
    <source>
        <dbReference type="ARBA" id="ARBA00022777"/>
    </source>
</evidence>
<dbReference type="AlphaFoldDB" id="A0A9D5D6G3"/>
<reference evidence="16" key="2">
    <citation type="journal article" date="2022" name="Hortic Res">
        <title>The genome of Dioscorea zingiberensis sheds light on the biosynthesis, origin and evolution of the medicinally important diosgenin saponins.</title>
        <authorList>
            <person name="Li Y."/>
            <person name="Tan C."/>
            <person name="Li Z."/>
            <person name="Guo J."/>
            <person name="Li S."/>
            <person name="Chen X."/>
            <person name="Wang C."/>
            <person name="Dai X."/>
            <person name="Yang H."/>
            <person name="Song W."/>
            <person name="Hou L."/>
            <person name="Xu J."/>
            <person name="Tong Z."/>
            <person name="Xu A."/>
            <person name="Yuan X."/>
            <person name="Wang W."/>
            <person name="Yang Q."/>
            <person name="Chen L."/>
            <person name="Sun Z."/>
            <person name="Wang K."/>
            <person name="Pan B."/>
            <person name="Chen J."/>
            <person name="Bao Y."/>
            <person name="Liu F."/>
            <person name="Qi X."/>
            <person name="Gang D.R."/>
            <person name="Wen J."/>
            <person name="Li J."/>
        </authorList>
    </citation>
    <scope>NUCLEOTIDE SEQUENCE</scope>
    <source>
        <strain evidence="16">Dzin_1.0</strain>
    </source>
</reference>
<evidence type="ECO:0000256" key="8">
    <source>
        <dbReference type="ARBA" id="ARBA00022989"/>
    </source>
</evidence>
<keyword evidence="7 10" id="KW-0067">ATP-binding</keyword>
<evidence type="ECO:0000256" key="4">
    <source>
        <dbReference type="ARBA" id="ARBA00022729"/>
    </source>
</evidence>
<dbReference type="FunFam" id="3.30.200.20:FF:000178">
    <property type="entry name" value="serine/threonine-protein kinase PBS1-like"/>
    <property type="match status" value="1"/>
</dbReference>
<dbReference type="PROSITE" id="PS00108">
    <property type="entry name" value="PROTEIN_KINASE_ST"/>
    <property type="match status" value="1"/>
</dbReference>
<feature type="region of interest" description="Disordered" evidence="11">
    <location>
        <begin position="1199"/>
        <end position="1230"/>
    </location>
</feature>
<dbReference type="GO" id="GO:0006629">
    <property type="term" value="P:lipid metabolic process"/>
    <property type="evidence" value="ECO:0007669"/>
    <property type="project" value="InterPro"/>
</dbReference>
<dbReference type="GO" id="GO:0051707">
    <property type="term" value="P:response to other organism"/>
    <property type="evidence" value="ECO:0007669"/>
    <property type="project" value="UniProtKB-ARBA"/>
</dbReference>
<dbReference type="InterPro" id="IPR000719">
    <property type="entry name" value="Prot_kinase_dom"/>
</dbReference>
<dbReference type="InterPro" id="IPR001199">
    <property type="entry name" value="Cyt_B5-like_heme/steroid-bd"/>
</dbReference>
<dbReference type="InterPro" id="IPR036400">
    <property type="entry name" value="Cyt_B5-like_heme/steroid_sf"/>
</dbReference>
<proteinExistence type="predicted"/>
<dbReference type="SUPFAM" id="SSF51110">
    <property type="entry name" value="alpha-D-mannose-specific plant lectins"/>
    <property type="match status" value="1"/>
</dbReference>
<evidence type="ECO:0000256" key="3">
    <source>
        <dbReference type="ARBA" id="ARBA00022692"/>
    </source>
</evidence>
<dbReference type="PANTHER" id="PTHR47974">
    <property type="entry name" value="OS07G0415500 PROTEIN"/>
    <property type="match status" value="1"/>
</dbReference>
<keyword evidence="17" id="KW-1185">Reference proteome</keyword>
<dbReference type="Pfam" id="PF01453">
    <property type="entry name" value="B_lectin"/>
    <property type="match status" value="1"/>
</dbReference>
<evidence type="ECO:0000313" key="16">
    <source>
        <dbReference type="EMBL" id="KAJ0986240.1"/>
    </source>
</evidence>
<dbReference type="CDD" id="cd03506">
    <property type="entry name" value="Delta6-FADS-like"/>
    <property type="match status" value="1"/>
</dbReference>
<dbReference type="Gene3D" id="2.90.10.10">
    <property type="entry name" value="Bulb-type lectin domain"/>
    <property type="match status" value="1"/>
</dbReference>
<feature type="domain" description="Cytochrome b5 heme-binding" evidence="14">
    <location>
        <begin position="8"/>
        <end position="83"/>
    </location>
</feature>
<evidence type="ECO:0000259" key="13">
    <source>
        <dbReference type="PROSITE" id="PS50011"/>
    </source>
</evidence>
<dbReference type="Gene3D" id="3.30.200.20">
    <property type="entry name" value="Phosphorylase Kinase, domain 1"/>
    <property type="match status" value="1"/>
</dbReference>
<dbReference type="PROSITE" id="PS50011">
    <property type="entry name" value="PROTEIN_KINASE_DOM"/>
    <property type="match status" value="1"/>
</dbReference>
<gene>
    <name evidence="16" type="ORF">J5N97_004596</name>
</gene>
<name>A0A9D5D6G3_9LILI</name>
<dbReference type="Pfam" id="PF00173">
    <property type="entry name" value="Cyt-b5"/>
    <property type="match status" value="1"/>
</dbReference>
<dbReference type="Proteomes" id="UP001085076">
    <property type="component" value="Miscellaneous, Linkage group lg01"/>
</dbReference>
<dbReference type="InterPro" id="IPR001480">
    <property type="entry name" value="Bulb-type_lectin_dom"/>
</dbReference>
<dbReference type="InterPro" id="IPR008271">
    <property type="entry name" value="Ser/Thr_kinase_AS"/>
</dbReference>